<dbReference type="STRING" id="3218.A0A1L7NZY3"/>
<dbReference type="InterPro" id="IPR016151">
    <property type="entry name" value="DNA_mismatch_repair_MutS_N"/>
</dbReference>
<dbReference type="CDD" id="cd03243">
    <property type="entry name" value="ABC_MutS_homologs"/>
    <property type="match status" value="1"/>
</dbReference>
<keyword evidence="2" id="KW-0227">DNA damage</keyword>
<evidence type="ECO:0000313" key="8">
    <source>
        <dbReference type="EnsemblPlants" id="Pp3c23_17640V3.1"/>
    </source>
</evidence>
<dbReference type="EnsemblPlants" id="Pp3c23_17640V3.1">
    <property type="protein sequence ID" value="Pp3c23_17640V3.1"/>
    <property type="gene ID" value="Pp3c23_17640"/>
</dbReference>
<dbReference type="Proteomes" id="UP000006727">
    <property type="component" value="Chromosome 23"/>
</dbReference>
<dbReference type="Gramene" id="Pp3c23_17640V3.1">
    <property type="protein sequence ID" value="Pp3c23_17640V3.1"/>
    <property type="gene ID" value="Pp3c23_17640"/>
</dbReference>
<keyword evidence="4" id="KW-0238">DNA-binding</keyword>
<evidence type="ECO:0000256" key="3">
    <source>
        <dbReference type="ARBA" id="ARBA00022840"/>
    </source>
</evidence>
<dbReference type="InterPro" id="IPR053276">
    <property type="entry name" value="MtDNA_mismatch_repair_MutS"/>
</dbReference>
<gene>
    <name evidence="6" type="primary">MSH1A</name>
    <name evidence="8" type="synonym">LOC112276101</name>
    <name evidence="7" type="ORF">PHYPA_028224</name>
</gene>
<dbReference type="PaxDb" id="3218-PP1S222_41V6.1"/>
<reference evidence="8" key="4">
    <citation type="submission" date="2020-12" db="UniProtKB">
        <authorList>
            <consortium name="EnsemblPlants"/>
        </authorList>
    </citation>
    <scope>IDENTIFICATION</scope>
</reference>
<dbReference type="GO" id="GO:0003690">
    <property type="term" value="F:double-stranded DNA binding"/>
    <property type="evidence" value="ECO:0000318"/>
    <property type="project" value="GO_Central"/>
</dbReference>
<dbReference type="EMBL" id="ABEU02000023">
    <property type="protein sequence ID" value="PNR29530.1"/>
    <property type="molecule type" value="Genomic_DNA"/>
</dbReference>
<dbReference type="Gramene" id="Pp3c23_17640V3.2">
    <property type="protein sequence ID" value="Pp3c23_17640V3.2"/>
    <property type="gene ID" value="Pp3c23_17640"/>
</dbReference>
<evidence type="ECO:0000259" key="5">
    <source>
        <dbReference type="PROSITE" id="PS00486"/>
    </source>
</evidence>
<evidence type="ECO:0000313" key="6">
    <source>
        <dbReference type="EMBL" id="BAW35486.1"/>
    </source>
</evidence>
<dbReference type="EnsemblPlants" id="Pp3c23_17640V3.2">
    <property type="protein sequence ID" value="Pp3c23_17640V3.2"/>
    <property type="gene ID" value="Pp3c23_17640"/>
</dbReference>
<dbReference type="EMBL" id="LC208797">
    <property type="protein sequence ID" value="BAW35486.1"/>
    <property type="molecule type" value="mRNA"/>
</dbReference>
<reference evidence="7 9" key="3">
    <citation type="journal article" date="2018" name="Plant J.">
        <title>The Physcomitrella patens chromosome-scale assembly reveals moss genome structure and evolution.</title>
        <authorList>
            <person name="Lang D."/>
            <person name="Ullrich K.K."/>
            <person name="Murat F."/>
            <person name="Fuchs J."/>
            <person name="Jenkins J."/>
            <person name="Haas F.B."/>
            <person name="Piednoel M."/>
            <person name="Gundlach H."/>
            <person name="Van Bel M."/>
            <person name="Meyberg R."/>
            <person name="Vives C."/>
            <person name="Morata J."/>
            <person name="Symeonidi A."/>
            <person name="Hiss M."/>
            <person name="Muchero W."/>
            <person name="Kamisugi Y."/>
            <person name="Saleh O."/>
            <person name="Blanc G."/>
            <person name="Decker E.L."/>
            <person name="van Gessel N."/>
            <person name="Grimwood J."/>
            <person name="Hayes R.D."/>
            <person name="Graham S.W."/>
            <person name="Gunter L.E."/>
            <person name="McDaniel S.F."/>
            <person name="Hoernstein S.N.W."/>
            <person name="Larsson A."/>
            <person name="Li F.W."/>
            <person name="Perroud P.F."/>
            <person name="Phillips J."/>
            <person name="Ranjan P."/>
            <person name="Rokshar D.S."/>
            <person name="Rothfels C.J."/>
            <person name="Schneider L."/>
            <person name="Shu S."/>
            <person name="Stevenson D.W."/>
            <person name="Thummler F."/>
            <person name="Tillich M."/>
            <person name="Villarreal Aguilar J.C."/>
            <person name="Widiez T."/>
            <person name="Wong G.K."/>
            <person name="Wymore A."/>
            <person name="Zhang Y."/>
            <person name="Zimmer A.D."/>
            <person name="Quatrano R.S."/>
            <person name="Mayer K.F.X."/>
            <person name="Goodstein D."/>
            <person name="Casacuberta J.M."/>
            <person name="Vandepoele K."/>
            <person name="Reski R."/>
            <person name="Cuming A.C."/>
            <person name="Tuskan G.A."/>
            <person name="Maumus F."/>
            <person name="Salse J."/>
            <person name="Schmutz J."/>
            <person name="Rensing S.A."/>
        </authorList>
    </citation>
    <scope>NUCLEOTIDE SEQUENCE [LARGE SCALE GENOMIC DNA]</scope>
    <source>
        <strain evidence="8 9">cv. Gransden 2004</strain>
    </source>
</reference>
<feature type="domain" description="DNA mismatch repair proteins mutS family" evidence="5">
    <location>
        <begin position="846"/>
        <end position="862"/>
    </location>
</feature>
<dbReference type="EnsemblPlants" id="Pp3c23_17640V3.7">
    <property type="protein sequence ID" value="Pp3c23_17640V3.7"/>
    <property type="gene ID" value="Pp3c23_17640"/>
</dbReference>
<dbReference type="OrthoDB" id="10252754at2759"/>
<dbReference type="GO" id="GO:0005739">
    <property type="term" value="C:mitochondrion"/>
    <property type="evidence" value="ECO:0000318"/>
    <property type="project" value="GO_Central"/>
</dbReference>
<organism evidence="6">
    <name type="scientific">Physcomitrium patens</name>
    <name type="common">Spreading-leaved earth moss</name>
    <name type="synonym">Physcomitrella patens</name>
    <dbReference type="NCBI Taxonomy" id="3218"/>
    <lineage>
        <taxon>Eukaryota</taxon>
        <taxon>Viridiplantae</taxon>
        <taxon>Streptophyta</taxon>
        <taxon>Embryophyta</taxon>
        <taxon>Bryophyta</taxon>
        <taxon>Bryophytina</taxon>
        <taxon>Bryopsida</taxon>
        <taxon>Funariidae</taxon>
        <taxon>Funariales</taxon>
        <taxon>Funariaceae</taxon>
        <taxon>Physcomitrium</taxon>
    </lineage>
</organism>
<dbReference type="InterPro" id="IPR007695">
    <property type="entry name" value="DNA_mismatch_repair_MutS-lik_N"/>
</dbReference>
<dbReference type="Pfam" id="PF01624">
    <property type="entry name" value="MutS_I"/>
    <property type="match status" value="1"/>
</dbReference>
<accession>A0A1L7NZY3</accession>
<evidence type="ECO:0000313" key="9">
    <source>
        <dbReference type="Proteomes" id="UP000006727"/>
    </source>
</evidence>
<evidence type="ECO:0000313" key="7">
    <source>
        <dbReference type="EMBL" id="PNR29530.1"/>
    </source>
</evidence>
<dbReference type="EnsemblPlants" id="Pp3c23_17640V3.5">
    <property type="protein sequence ID" value="Pp3c23_17640V3.5"/>
    <property type="gene ID" value="Pp3c23_17640"/>
</dbReference>
<evidence type="ECO:0000256" key="4">
    <source>
        <dbReference type="ARBA" id="ARBA00023125"/>
    </source>
</evidence>
<reference evidence="6" key="2">
    <citation type="submission" date="2017-01" db="EMBL/GenBank/DDBJ databases">
        <title>The role of two diverged MSH1 genes in the moss Physcomitrella patens.</title>
        <authorList>
            <person name="Odahara M."/>
            <person name="Kishita Y."/>
            <person name="Sekine Y."/>
        </authorList>
    </citation>
    <scope>NUCLEOTIDE SEQUENCE</scope>
    <source>
        <tissue evidence="6">Protonemal cell</tissue>
    </source>
</reference>
<sequence>MAAIHRVHSMVLSRTLGRIASKAGHSSNLSRLSLFESALTANQLKRQARHLHAASLSKPIVRNKSHRHKCYSKLETLVAPDAQVYEETVTPEMSRDIGQSHIDWWSQKLQKCRKPLTKEMMKRLKFTNPLGLDESLRGGSLKKGTKSAELLEMKASFPREIFLCRTADIYEAVGVDACLLVEYVGVAPVGRKDSVPKAGCPVVNLRQAIDELTEEGFSVCVVEEVQGAVTGRGRRKERFIAGHAHPGSPFIYGLAAQNIDLEFPDAVSVIGISHSERGYCLIFASEIMRTFAVEDGLTEEATLALLRAHRCHKLFTHSSLHVQSSDNGSWGKRGLLWNECQRLHYEWYENDPIDDLLARVRDIYGLDGLAEFREILVPPGERPRPLYVGTASQIGIIPTTGVPSLLDAVLPKEANHLCVSYLRNLLLHPPPYRVAECMQGACAALSGITSSVPDFTCVSAAKLKRLVEAKEANHVELSRIRRLAEDVLYMSSNSLLSGVLDQLLEPAWLATGLRIGRKQLISDCKMLSGKLGQMLASEGDQDQTRSQGAGIPDDFFRDLEDGWRGRVKREHAEEVYREVDDAANELINAINDDFCPIVSRMEEDNVKGLKVEICYSYEDQAVWLQGKNIKSLAGADSSLVVALNCLVPAVDAKGKKVGEEWWTTSKVESSLGKYRAAVDKANVRILELLRAISEDLQPKIEVLIFVSTLSIIAKTLNLHVTEGSRRNWAVPTLSSTERQMVLADLVPYWNDLAHEKVQPNLVDMKSMFLLTGPNGGGKSSMLRSICAGALLATCGLMVPAREASVPRLDAIILRMMSTDSPADGKSAFQMEMAELRTILEEATNKSLVLVDELCRGTDVGKGSFIAASVIETLDRIGCIGVLSTHLHDLLDMELRTSNVVQKAMGTNEVGGRYYPTWKLVDGACRESLAFEVARKEGVPTGVVDRAEELCVTKLLYPNGVNAPDHYNEHAGEKTPKSSDDDRMTAEKLFLMIARFVIKFAKS</sequence>
<proteinExistence type="evidence at transcript level"/>
<dbReference type="GO" id="GO:0005634">
    <property type="term" value="C:nucleus"/>
    <property type="evidence" value="ECO:0000318"/>
    <property type="project" value="GO_Central"/>
</dbReference>
<dbReference type="PROSITE" id="PS00486">
    <property type="entry name" value="DNA_MISMATCH_REPAIR_2"/>
    <property type="match status" value="1"/>
</dbReference>
<dbReference type="PANTHER" id="PTHR48448">
    <property type="entry name" value="MUTL PROTEIN ISOFORM 1"/>
    <property type="match status" value="1"/>
</dbReference>
<dbReference type="Pfam" id="PF00488">
    <property type="entry name" value="MutS_V"/>
    <property type="match status" value="1"/>
</dbReference>
<dbReference type="EnsemblPlants" id="Pp3c23_17640V3.3">
    <property type="protein sequence ID" value="Pp3c23_17640V3.3"/>
    <property type="gene ID" value="Pp3c23_17640"/>
</dbReference>
<keyword evidence="1" id="KW-0547">Nucleotide-binding</keyword>
<dbReference type="Gramene" id="Pp3c23_17640V3.6">
    <property type="protein sequence ID" value="Pp3c23_17640V3.6"/>
    <property type="gene ID" value="Pp3c23_17640"/>
</dbReference>
<dbReference type="SUPFAM" id="SSF55271">
    <property type="entry name" value="DNA repair protein MutS, domain I"/>
    <property type="match status" value="1"/>
</dbReference>
<name>A0A1L7NZY3_PHYPA</name>
<keyword evidence="9" id="KW-1185">Reference proteome</keyword>
<protein>
    <submittedName>
        <fullName evidence="6">MutS homolog 1A</fullName>
    </submittedName>
</protein>
<dbReference type="GO" id="GO:0005524">
    <property type="term" value="F:ATP binding"/>
    <property type="evidence" value="ECO:0007669"/>
    <property type="project" value="UniProtKB-KW"/>
</dbReference>
<dbReference type="GO" id="GO:0006298">
    <property type="term" value="P:mismatch repair"/>
    <property type="evidence" value="ECO:0007669"/>
    <property type="project" value="InterPro"/>
</dbReference>
<reference evidence="7 9" key="1">
    <citation type="journal article" date="2008" name="Science">
        <title>The Physcomitrella genome reveals evolutionary insights into the conquest of land by plants.</title>
        <authorList>
            <person name="Rensing S."/>
            <person name="Lang D."/>
            <person name="Zimmer A."/>
            <person name="Terry A."/>
            <person name="Salamov A."/>
            <person name="Shapiro H."/>
            <person name="Nishiyama T."/>
            <person name="Perroud P.-F."/>
            <person name="Lindquist E."/>
            <person name="Kamisugi Y."/>
            <person name="Tanahashi T."/>
            <person name="Sakakibara K."/>
            <person name="Fujita T."/>
            <person name="Oishi K."/>
            <person name="Shin-I T."/>
            <person name="Kuroki Y."/>
            <person name="Toyoda A."/>
            <person name="Suzuki Y."/>
            <person name="Hashimoto A."/>
            <person name="Yamaguchi K."/>
            <person name="Sugano A."/>
            <person name="Kohara Y."/>
            <person name="Fujiyama A."/>
            <person name="Anterola A."/>
            <person name="Aoki S."/>
            <person name="Ashton N."/>
            <person name="Barbazuk W.B."/>
            <person name="Barker E."/>
            <person name="Bennetzen J."/>
            <person name="Bezanilla M."/>
            <person name="Blankenship R."/>
            <person name="Cho S.H."/>
            <person name="Dutcher S."/>
            <person name="Estelle M."/>
            <person name="Fawcett J.A."/>
            <person name="Gundlach H."/>
            <person name="Hanada K."/>
            <person name="Heyl A."/>
            <person name="Hicks K.A."/>
            <person name="Hugh J."/>
            <person name="Lohr M."/>
            <person name="Mayer K."/>
            <person name="Melkozernov A."/>
            <person name="Murata T."/>
            <person name="Nelson D."/>
            <person name="Pils B."/>
            <person name="Prigge M."/>
            <person name="Reiss B."/>
            <person name="Renner T."/>
            <person name="Rombauts S."/>
            <person name="Rushton P."/>
            <person name="Sanderfoot A."/>
            <person name="Schween G."/>
            <person name="Shiu S.-H."/>
            <person name="Stueber K."/>
            <person name="Theodoulou F.L."/>
            <person name="Tu H."/>
            <person name="Van de Peer Y."/>
            <person name="Verrier P.J."/>
            <person name="Waters E."/>
            <person name="Wood A."/>
            <person name="Yang L."/>
            <person name="Cove D."/>
            <person name="Cuming A."/>
            <person name="Hasebe M."/>
            <person name="Lucas S."/>
            <person name="Mishler D.B."/>
            <person name="Reski R."/>
            <person name="Grigoriev I."/>
            <person name="Quatrano R.S."/>
            <person name="Boore J.L."/>
        </authorList>
    </citation>
    <scope>NUCLEOTIDE SEQUENCE [LARGE SCALE GENOMIC DNA]</scope>
    <source>
        <strain evidence="8 9">cv. Gransden 2004</strain>
    </source>
</reference>
<dbReference type="EnsemblPlants" id="Pp3c23_17640V3.6">
    <property type="protein sequence ID" value="Pp3c23_17640V3.6"/>
    <property type="gene ID" value="Pp3c23_17640"/>
</dbReference>
<dbReference type="Gramene" id="Pp3c23_17640V3.5">
    <property type="protein sequence ID" value="Pp3c23_17640V3.5"/>
    <property type="gene ID" value="Pp3c23_17640"/>
</dbReference>
<dbReference type="Gene3D" id="3.40.1170.10">
    <property type="entry name" value="DNA repair protein MutS, domain I"/>
    <property type="match status" value="1"/>
</dbReference>
<dbReference type="GO" id="GO:0043504">
    <property type="term" value="P:mitochondrial DNA repair"/>
    <property type="evidence" value="ECO:0000318"/>
    <property type="project" value="GO_Central"/>
</dbReference>
<evidence type="ECO:0000256" key="2">
    <source>
        <dbReference type="ARBA" id="ARBA00022763"/>
    </source>
</evidence>
<dbReference type="Gramene" id="Pp3c23_17640V3.7">
    <property type="protein sequence ID" value="Pp3c23_17640V3.7"/>
    <property type="gene ID" value="Pp3c23_17640"/>
</dbReference>
<dbReference type="PANTHER" id="PTHR48448:SF1">
    <property type="entry name" value="MUTL PROTEIN ISOFORM 1"/>
    <property type="match status" value="1"/>
</dbReference>
<dbReference type="Gramene" id="Pp3c23_17640V3.3">
    <property type="protein sequence ID" value="Pp3c23_17640V3.3"/>
    <property type="gene ID" value="Pp3c23_17640"/>
</dbReference>
<dbReference type="GO" id="GO:0030983">
    <property type="term" value="F:mismatched DNA binding"/>
    <property type="evidence" value="ECO:0007669"/>
    <property type="project" value="InterPro"/>
</dbReference>
<dbReference type="InterPro" id="IPR000432">
    <property type="entry name" value="DNA_mismatch_repair_MutS_C"/>
</dbReference>
<dbReference type="SMART" id="SM00534">
    <property type="entry name" value="MUTSac"/>
    <property type="match status" value="1"/>
</dbReference>
<keyword evidence="3" id="KW-0067">ATP-binding</keyword>
<dbReference type="SUPFAM" id="SSF52540">
    <property type="entry name" value="P-loop containing nucleoside triphosphate hydrolases"/>
    <property type="match status" value="1"/>
</dbReference>
<dbReference type="Gramene" id="Pp3c23_17640V3.4">
    <property type="protein sequence ID" value="Pp3c23_17640V3.4"/>
    <property type="gene ID" value="Pp3c23_17640"/>
</dbReference>
<dbReference type="AlphaFoldDB" id="A0A1L7NZY3"/>
<dbReference type="InterPro" id="IPR027417">
    <property type="entry name" value="P-loop_NTPase"/>
</dbReference>
<dbReference type="Gene3D" id="3.40.50.300">
    <property type="entry name" value="P-loop containing nucleotide triphosphate hydrolases"/>
    <property type="match status" value="1"/>
</dbReference>
<evidence type="ECO:0000256" key="1">
    <source>
        <dbReference type="ARBA" id="ARBA00022741"/>
    </source>
</evidence>
<dbReference type="EnsemblPlants" id="Pp3c23_17640V3.4">
    <property type="protein sequence ID" value="Pp3c23_17640V3.4"/>
    <property type="gene ID" value="Pp3c23_17640"/>
</dbReference>